<keyword evidence="8" id="KW-0479">Metal-binding</keyword>
<evidence type="ECO:0000256" key="4">
    <source>
        <dbReference type="ARBA" id="ARBA00012812"/>
    </source>
</evidence>
<evidence type="ECO:0000256" key="11">
    <source>
        <dbReference type="ARBA" id="ARBA00023004"/>
    </source>
</evidence>
<keyword evidence="11" id="KW-0408">Iron</keyword>
<evidence type="ECO:0000256" key="1">
    <source>
        <dbReference type="ARBA" id="ARBA00001966"/>
    </source>
</evidence>
<evidence type="ECO:0000256" key="6">
    <source>
        <dbReference type="ARBA" id="ARBA00022448"/>
    </source>
</evidence>
<dbReference type="PANTHER" id="PTHR43710:SF7">
    <property type="entry name" value="INDOLEPYRUVATE OXIDOREDUCTASE SUBUNIT IORA"/>
    <property type="match status" value="1"/>
</dbReference>
<keyword evidence="16" id="KW-0670">Pyruvate</keyword>
<evidence type="ECO:0000256" key="12">
    <source>
        <dbReference type="ARBA" id="ARBA00023014"/>
    </source>
</evidence>
<feature type="domain" description="4Fe-4S ferredoxin-type" evidence="15">
    <location>
        <begin position="583"/>
        <end position="612"/>
    </location>
</feature>
<name>A0A0W8G8D3_9ZZZZ</name>
<gene>
    <name evidence="16" type="ORF">ASZ90_000751</name>
</gene>
<reference evidence="16" key="1">
    <citation type="journal article" date="2015" name="Proc. Natl. Acad. Sci. U.S.A.">
        <title>Networks of energetic and metabolic interactions define dynamics in microbial communities.</title>
        <authorList>
            <person name="Embree M."/>
            <person name="Liu J.K."/>
            <person name="Al-Bassam M.M."/>
            <person name="Zengler K."/>
        </authorList>
    </citation>
    <scope>NUCLEOTIDE SEQUENCE</scope>
</reference>
<comment type="catalytic activity">
    <reaction evidence="14">
        <text>indole-3-pyruvate + 2 oxidized [2Fe-2S]-[ferredoxin] + CoA = (indol-3-yl)acetyl-CoA + 2 reduced [2Fe-2S]-[ferredoxin] + CO2 + H(+)</text>
        <dbReference type="Rhea" id="RHEA:12645"/>
        <dbReference type="Rhea" id="RHEA-COMP:10000"/>
        <dbReference type="Rhea" id="RHEA-COMP:10001"/>
        <dbReference type="ChEBI" id="CHEBI:15378"/>
        <dbReference type="ChEBI" id="CHEBI:16526"/>
        <dbReference type="ChEBI" id="CHEBI:17640"/>
        <dbReference type="ChEBI" id="CHEBI:33737"/>
        <dbReference type="ChEBI" id="CHEBI:33738"/>
        <dbReference type="ChEBI" id="CHEBI:57271"/>
        <dbReference type="ChEBI" id="CHEBI:57287"/>
        <dbReference type="EC" id="1.2.7.8"/>
    </reaction>
</comment>
<dbReference type="CDD" id="cd07034">
    <property type="entry name" value="TPP_PYR_PFOR_IOR-alpha_like"/>
    <property type="match status" value="1"/>
</dbReference>
<proteinExistence type="predicted"/>
<dbReference type="Pfam" id="PF02775">
    <property type="entry name" value="TPP_enzyme_C"/>
    <property type="match status" value="1"/>
</dbReference>
<protein>
    <recommendedName>
        <fullName evidence="5">Indolepyruvate oxidoreductase subunit IorA</fullName>
        <ecNumber evidence="4">1.2.7.8</ecNumber>
    </recommendedName>
    <alternativeName>
        <fullName evidence="13">Indolepyruvate ferredoxin oxidoreductase subunit alpha</fullName>
    </alternativeName>
</protein>
<keyword evidence="7" id="KW-0004">4Fe-4S</keyword>
<evidence type="ECO:0000313" key="16">
    <source>
        <dbReference type="EMBL" id="KUG29353.1"/>
    </source>
</evidence>
<accession>A0A0W8G8D3</accession>
<keyword evidence="10 16" id="KW-0560">Oxidoreductase</keyword>
<dbReference type="PIRSF" id="PIRSF006439">
    <property type="entry name" value="Indolepyruvate_ferr_oxidored"/>
    <property type="match status" value="1"/>
</dbReference>
<dbReference type="EC" id="1.2.7.8" evidence="4"/>
<comment type="function">
    <text evidence="2">Catalyzes the ferredoxin-dependent oxidative decarboxylation of arylpyruvates.</text>
</comment>
<dbReference type="Pfam" id="PF01855">
    <property type="entry name" value="POR_N"/>
    <property type="match status" value="1"/>
</dbReference>
<dbReference type="GO" id="GO:0046872">
    <property type="term" value="F:metal ion binding"/>
    <property type="evidence" value="ECO:0007669"/>
    <property type="project" value="UniProtKB-KW"/>
</dbReference>
<evidence type="ECO:0000256" key="7">
    <source>
        <dbReference type="ARBA" id="ARBA00022485"/>
    </source>
</evidence>
<comment type="cofactor">
    <cofactor evidence="1">
        <name>[4Fe-4S] cluster</name>
        <dbReference type="ChEBI" id="CHEBI:49883"/>
    </cofactor>
</comment>
<dbReference type="FunFam" id="3.40.50.970:FF:000039">
    <property type="entry name" value="Indolepyruvate oxidoreductase subunit IorA"/>
    <property type="match status" value="1"/>
</dbReference>
<comment type="caution">
    <text evidence="16">The sequence shown here is derived from an EMBL/GenBank/DDBJ whole genome shotgun (WGS) entry which is preliminary data.</text>
</comment>
<evidence type="ECO:0000256" key="10">
    <source>
        <dbReference type="ARBA" id="ARBA00023002"/>
    </source>
</evidence>
<dbReference type="InterPro" id="IPR017896">
    <property type="entry name" value="4Fe4S_Fe-S-bd"/>
</dbReference>
<dbReference type="Gene3D" id="3.40.50.970">
    <property type="match status" value="2"/>
</dbReference>
<keyword evidence="12" id="KW-0411">Iron-sulfur</keyword>
<dbReference type="InterPro" id="IPR017721">
    <property type="entry name" value="IorA"/>
</dbReference>
<evidence type="ECO:0000256" key="8">
    <source>
        <dbReference type="ARBA" id="ARBA00022723"/>
    </source>
</evidence>
<dbReference type="GO" id="GO:0043805">
    <property type="term" value="F:indolepyruvate ferredoxin oxidoreductase activity"/>
    <property type="evidence" value="ECO:0007669"/>
    <property type="project" value="UniProtKB-EC"/>
</dbReference>
<evidence type="ECO:0000256" key="13">
    <source>
        <dbReference type="ARBA" id="ARBA00030514"/>
    </source>
</evidence>
<dbReference type="InterPro" id="IPR011766">
    <property type="entry name" value="TPP_enzyme_TPP-bd"/>
</dbReference>
<organism evidence="16">
    <name type="scientific">hydrocarbon metagenome</name>
    <dbReference type="NCBI Taxonomy" id="938273"/>
    <lineage>
        <taxon>unclassified sequences</taxon>
        <taxon>metagenomes</taxon>
        <taxon>ecological metagenomes</taxon>
    </lineage>
</organism>
<evidence type="ECO:0000256" key="9">
    <source>
        <dbReference type="ARBA" id="ARBA00022982"/>
    </source>
</evidence>
<sequence>MGRELLGKEGGARHFLLGNEAIVRGALEAGVDVVTCYPGTPSSEVPDTFFRLSPQGPYRFEYSVNEKVALEVGAGASLAGARTLVTMKHVGVNVAADPLLTLAYVGSPGGFVLLSADDPSSHSSQNEQDNRWYARLAGLPCIEPCSAMECKDYTRAAMELSRQFGHPVLLRTTTRVNHVRGPVTFSALPEKTPAAPFVKNPFRYVPLPASARAMRLTLLDKLDAMSAAADVSPLNAVSGQGSVGFVASGICRAYLHDALHETGLSGKVKVLDLGFSYPLPKNLIADFAAGLDTLVVLEEVDPIVEEEIRALFQRRGISTAVAGKGDILPRFGEYSPEIVEAAVRAACGLPGREKALFAVPADLPRRPPNMCTGCPHRASYHAVRTVFGDEPVYSSDIGCYTLGIQPPLSCADFLFCMGSSVSAGSGFAAASGRPVVAFIGDSTFFHSGITGLINAVANNHELLLVILDNRTTGMTGHQPHPGVDHTIFGEFSSKVDLAGLVRACGVTPLRVNPFNHKATVAALTELKAQPGVRVLITEAPCPIHARKVKIARKTPPAQVAGDPGKCLACRDELACPAFVMVEGVFAINAEACSGCMYCVQLSPEIKARKKDG</sequence>
<evidence type="ECO:0000256" key="2">
    <source>
        <dbReference type="ARBA" id="ARBA00002995"/>
    </source>
</evidence>
<comment type="subunit">
    <text evidence="3">Heterodimer of the IorA and IorB subunits.</text>
</comment>
<dbReference type="InterPro" id="IPR029061">
    <property type="entry name" value="THDP-binding"/>
</dbReference>
<dbReference type="SUPFAM" id="SSF52518">
    <property type="entry name" value="Thiamin diphosphate-binding fold (THDP-binding)"/>
    <property type="match status" value="2"/>
</dbReference>
<dbReference type="PANTHER" id="PTHR43710">
    <property type="entry name" value="2-HYDROXYACYL-COA LYASE"/>
    <property type="match status" value="1"/>
</dbReference>
<dbReference type="InterPro" id="IPR045025">
    <property type="entry name" value="HACL1-like"/>
</dbReference>
<dbReference type="SUPFAM" id="SSF52922">
    <property type="entry name" value="TK C-terminal domain-like"/>
    <property type="match status" value="1"/>
</dbReference>
<evidence type="ECO:0000259" key="15">
    <source>
        <dbReference type="PROSITE" id="PS51379"/>
    </source>
</evidence>
<dbReference type="NCBIfam" id="TIGR03336">
    <property type="entry name" value="IOR_alpha"/>
    <property type="match status" value="1"/>
</dbReference>
<dbReference type="GO" id="GO:0030976">
    <property type="term" value="F:thiamine pyrophosphate binding"/>
    <property type="evidence" value="ECO:0007669"/>
    <property type="project" value="InterPro"/>
</dbReference>
<dbReference type="InterPro" id="IPR009014">
    <property type="entry name" value="Transketo_C/PFOR_II"/>
</dbReference>
<evidence type="ECO:0000256" key="5">
    <source>
        <dbReference type="ARBA" id="ARBA00017710"/>
    </source>
</evidence>
<dbReference type="InterPro" id="IPR002880">
    <property type="entry name" value="Pyrv_Fd/Flavodoxin_OxRdtase_N"/>
</dbReference>
<dbReference type="PROSITE" id="PS51379">
    <property type="entry name" value="4FE4S_FER_2"/>
    <property type="match status" value="1"/>
</dbReference>
<dbReference type="CDD" id="cd02008">
    <property type="entry name" value="TPP_IOR_alpha"/>
    <property type="match status" value="1"/>
</dbReference>
<evidence type="ECO:0000256" key="14">
    <source>
        <dbReference type="ARBA" id="ARBA00048332"/>
    </source>
</evidence>
<dbReference type="AlphaFoldDB" id="A0A0W8G8D3"/>
<dbReference type="GO" id="GO:0051539">
    <property type="term" value="F:4 iron, 4 sulfur cluster binding"/>
    <property type="evidence" value="ECO:0007669"/>
    <property type="project" value="UniProtKB-KW"/>
</dbReference>
<keyword evidence="9" id="KW-0249">Electron transport</keyword>
<evidence type="ECO:0000256" key="3">
    <source>
        <dbReference type="ARBA" id="ARBA00011238"/>
    </source>
</evidence>
<dbReference type="EMBL" id="LNQE01000097">
    <property type="protein sequence ID" value="KUG29353.1"/>
    <property type="molecule type" value="Genomic_DNA"/>
</dbReference>
<keyword evidence="6" id="KW-0813">Transport</keyword>